<reference evidence="3" key="1">
    <citation type="submission" date="2022-10" db="EMBL/GenBank/DDBJ databases">
        <title>Tapping the CABI collections for fungal endophytes: first genome assemblies for Collariella, Neodidymelliopsis, Ascochyta clinopodiicola, Didymella pomorum, Didymosphaeria variabile, Neocosmospora piperis and Neocucurbitaria cava.</title>
        <authorList>
            <person name="Hill R."/>
        </authorList>
    </citation>
    <scope>NUCLEOTIDE SEQUENCE</scope>
    <source>
        <strain evidence="3">IMI 366586</strain>
    </source>
</reference>
<evidence type="ECO:0000313" key="4">
    <source>
        <dbReference type="Proteomes" id="UP001140502"/>
    </source>
</evidence>
<name>A0A9W8TCH6_9HYPO</name>
<keyword evidence="2" id="KW-1133">Transmembrane helix</keyword>
<feature type="compositionally biased region" description="Low complexity" evidence="1">
    <location>
        <begin position="232"/>
        <end position="241"/>
    </location>
</feature>
<feature type="transmembrane region" description="Helical" evidence="2">
    <location>
        <begin position="27"/>
        <end position="46"/>
    </location>
</feature>
<accession>A0A9W8TCH6</accession>
<evidence type="ECO:0000256" key="2">
    <source>
        <dbReference type="SAM" id="Phobius"/>
    </source>
</evidence>
<keyword evidence="2" id="KW-0812">Transmembrane</keyword>
<proteinExistence type="predicted"/>
<evidence type="ECO:0000313" key="3">
    <source>
        <dbReference type="EMBL" id="KAJ4307864.1"/>
    </source>
</evidence>
<dbReference type="Proteomes" id="UP001140502">
    <property type="component" value="Unassembled WGS sequence"/>
</dbReference>
<feature type="region of interest" description="Disordered" evidence="1">
    <location>
        <begin position="223"/>
        <end position="250"/>
    </location>
</feature>
<organism evidence="3 4">
    <name type="scientific">Fusarium piperis</name>
    <dbReference type="NCBI Taxonomy" id="1435070"/>
    <lineage>
        <taxon>Eukaryota</taxon>
        <taxon>Fungi</taxon>
        <taxon>Dikarya</taxon>
        <taxon>Ascomycota</taxon>
        <taxon>Pezizomycotina</taxon>
        <taxon>Sordariomycetes</taxon>
        <taxon>Hypocreomycetidae</taxon>
        <taxon>Hypocreales</taxon>
        <taxon>Nectriaceae</taxon>
        <taxon>Fusarium</taxon>
        <taxon>Fusarium solani species complex</taxon>
    </lineage>
</organism>
<sequence length="495" mass="56674">MSPAPPPGKDQHPQVHGRLLGRTFVRWALYAIMCYLGVSALLAPFLPRQEMPAAKVYPATPMQPETAELTIYDALKSVCLRKTFSPRNSTLLKLPLDILDGMERLEMKGKCLAVQELSALWSRERGLMMDPFEYWYYREKEEQGLPIEDDELDWFYEETGTQKTIIHDDDIELFELCQRTNRLMRKARSLLMGSITDLVEGFAHDGFSEIRMWAELLAMREKEEATSTTAQPSGTPYTMTGPPGPPTPDPRPLRTIRFVHVSYNLTGGLERRIQGYGEDVSMLGPTLHNAIQHIDQVIDISRHVTKNVTDELTLREKLFGPDLQTKALRDTKASIAFFSEVRHNMSVVLSAIEGVIEEQDDILREERRLLDWIQRLMEDGWMSGAGPHDDYETVRLPNDTDSFILAGKTRPNAWAVYRPRSEKDELGMWCVYPGCPPATGETVLVRLHLPNPTDALRALSDVFVATFLEKDLLSRDMRVKRREYEERVRGEWGYE</sequence>
<dbReference type="OrthoDB" id="5077816at2759"/>
<protein>
    <submittedName>
        <fullName evidence="3">Uncharacterized protein</fullName>
    </submittedName>
</protein>
<evidence type="ECO:0000256" key="1">
    <source>
        <dbReference type="SAM" id="MobiDB-lite"/>
    </source>
</evidence>
<gene>
    <name evidence="3" type="ORF">N0V84_012446</name>
</gene>
<keyword evidence="4" id="KW-1185">Reference proteome</keyword>
<keyword evidence="2" id="KW-0472">Membrane</keyword>
<dbReference type="AlphaFoldDB" id="A0A9W8TCH6"/>
<dbReference type="EMBL" id="JAPEUR010000615">
    <property type="protein sequence ID" value="KAJ4307864.1"/>
    <property type="molecule type" value="Genomic_DNA"/>
</dbReference>
<comment type="caution">
    <text evidence="3">The sequence shown here is derived from an EMBL/GenBank/DDBJ whole genome shotgun (WGS) entry which is preliminary data.</text>
</comment>